<dbReference type="Pfam" id="PF02628">
    <property type="entry name" value="COX15-CtaA"/>
    <property type="match status" value="1"/>
</dbReference>
<evidence type="ECO:0000256" key="1">
    <source>
        <dbReference type="ARBA" id="ARBA00004141"/>
    </source>
</evidence>
<evidence type="ECO:0000256" key="3">
    <source>
        <dbReference type="ARBA" id="ARBA00022692"/>
    </source>
</evidence>
<keyword evidence="7" id="KW-0408">Iron</keyword>
<keyword evidence="3 13" id="KW-0812">Transmembrane</keyword>
<organism evidence="14 15">
    <name type="scientific">Streptodolium elevatio</name>
    <dbReference type="NCBI Taxonomy" id="3157996"/>
    <lineage>
        <taxon>Bacteria</taxon>
        <taxon>Bacillati</taxon>
        <taxon>Actinomycetota</taxon>
        <taxon>Actinomycetes</taxon>
        <taxon>Kitasatosporales</taxon>
        <taxon>Streptomycetaceae</taxon>
        <taxon>Streptodolium</taxon>
    </lineage>
</organism>
<name>A0ABV3DBR9_9ACTN</name>
<feature type="transmembrane region" description="Helical" evidence="13">
    <location>
        <begin position="207"/>
        <end position="229"/>
    </location>
</feature>
<comment type="subcellular location">
    <subcellularLocation>
        <location evidence="1">Membrane</location>
        <topology evidence="1">Multi-pass membrane protein</topology>
    </subcellularLocation>
</comment>
<feature type="transmembrane region" description="Helical" evidence="13">
    <location>
        <begin position="266"/>
        <end position="287"/>
    </location>
</feature>
<keyword evidence="8" id="KW-0350">Heme biosynthesis</keyword>
<evidence type="ECO:0000256" key="5">
    <source>
        <dbReference type="ARBA" id="ARBA00022989"/>
    </source>
</evidence>
<reference evidence="14 15" key="1">
    <citation type="submission" date="2024-06" db="EMBL/GenBank/DDBJ databases">
        <title>The Natural Products Discovery Center: Release of the First 8490 Sequenced Strains for Exploring Actinobacteria Biosynthetic Diversity.</title>
        <authorList>
            <person name="Kalkreuter E."/>
            <person name="Kautsar S.A."/>
            <person name="Yang D."/>
            <person name="Bader C.D."/>
            <person name="Teijaro C.N."/>
            <person name="Fluegel L."/>
            <person name="Davis C.M."/>
            <person name="Simpson J.R."/>
            <person name="Lauterbach L."/>
            <person name="Steele A.D."/>
            <person name="Gui C."/>
            <person name="Meng S."/>
            <person name="Li G."/>
            <person name="Viehrig K."/>
            <person name="Ye F."/>
            <person name="Su P."/>
            <person name="Kiefer A.F."/>
            <person name="Nichols A."/>
            <person name="Cepeda A.J."/>
            <person name="Yan W."/>
            <person name="Fan B."/>
            <person name="Jiang Y."/>
            <person name="Adhikari A."/>
            <person name="Zheng C.-J."/>
            <person name="Schuster L."/>
            <person name="Cowan T.M."/>
            <person name="Smanski M.J."/>
            <person name="Chevrette M.G."/>
            <person name="De Carvalho L.P.S."/>
            <person name="Shen B."/>
        </authorList>
    </citation>
    <scope>NUCLEOTIDE SEQUENCE [LARGE SCALE GENOMIC DNA]</scope>
    <source>
        <strain evidence="14 15">NPDC048946</strain>
    </source>
</reference>
<feature type="region of interest" description="Disordered" evidence="12">
    <location>
        <begin position="297"/>
        <end position="328"/>
    </location>
</feature>
<keyword evidence="6" id="KW-0560">Oxidoreductase</keyword>
<accession>A0ABV3DBR9</accession>
<evidence type="ECO:0000313" key="15">
    <source>
        <dbReference type="Proteomes" id="UP001551482"/>
    </source>
</evidence>
<keyword evidence="10" id="KW-1015">Disulfide bond</keyword>
<feature type="transmembrane region" description="Helical" evidence="13">
    <location>
        <begin position="125"/>
        <end position="145"/>
    </location>
</feature>
<evidence type="ECO:0000256" key="4">
    <source>
        <dbReference type="ARBA" id="ARBA00022723"/>
    </source>
</evidence>
<comment type="caution">
    <text evidence="14">The sequence shown here is derived from an EMBL/GenBank/DDBJ whole genome shotgun (WGS) entry which is preliminary data.</text>
</comment>
<feature type="transmembrane region" description="Helical" evidence="13">
    <location>
        <begin position="99"/>
        <end position="119"/>
    </location>
</feature>
<keyword evidence="5 13" id="KW-1133">Transmembrane helix</keyword>
<dbReference type="InterPro" id="IPR050450">
    <property type="entry name" value="COX15/CtaA_HemeA_synthase"/>
</dbReference>
<feature type="transmembrane region" description="Helical" evidence="13">
    <location>
        <begin position="241"/>
        <end position="260"/>
    </location>
</feature>
<protein>
    <submittedName>
        <fullName evidence="14">COX15/CtaA family protein</fullName>
    </submittedName>
</protein>
<dbReference type="InterPro" id="IPR003780">
    <property type="entry name" value="COX15/CtaA_fam"/>
</dbReference>
<evidence type="ECO:0000256" key="8">
    <source>
        <dbReference type="ARBA" id="ARBA00023133"/>
    </source>
</evidence>
<sequence>MSSPSAVSPLARRVFLANLCAQIGIVITGGLVRLTGSGLGCDTWPRCNDDQWTPHGESDIYTFIEFGNRMLAYVVGAIAVAAIVVAWRHRPVRKEIRYLAVFQLFAVVGQAIVGGITVLTDLHPAAVASHLLVSMFMIGSAVALYERSGEGDGPVRPLVRREIRRFGAGAVGVLSALLVVGTIVTGSGPHAGDEEARRFDVDVDQMAWLHADLAFLLLGAAIALALALRVTDAPAAAQHRVWWLLGVMVPQGLIGYTQYFNGLPEWQVSLHMFGACLVVVTTTRILFGLRERGEQSEAADGADGADRKAENAAGVPAQADEPVTATRY</sequence>
<evidence type="ECO:0000313" key="14">
    <source>
        <dbReference type="EMBL" id="MEU8132624.1"/>
    </source>
</evidence>
<evidence type="ECO:0000256" key="11">
    <source>
        <dbReference type="ARBA" id="ARBA00023444"/>
    </source>
</evidence>
<comment type="pathway">
    <text evidence="11">Porphyrin-containing compound metabolism.</text>
</comment>
<evidence type="ECO:0000256" key="9">
    <source>
        <dbReference type="ARBA" id="ARBA00023136"/>
    </source>
</evidence>
<keyword evidence="9 13" id="KW-0472">Membrane</keyword>
<gene>
    <name evidence="14" type="ORF">AB0C36_03860</name>
</gene>
<evidence type="ECO:0000256" key="7">
    <source>
        <dbReference type="ARBA" id="ARBA00023004"/>
    </source>
</evidence>
<feature type="transmembrane region" description="Helical" evidence="13">
    <location>
        <begin position="166"/>
        <end position="187"/>
    </location>
</feature>
<dbReference type="PANTHER" id="PTHR35457">
    <property type="entry name" value="HEME A SYNTHASE"/>
    <property type="match status" value="1"/>
</dbReference>
<dbReference type="RefSeq" id="WP_358348743.1">
    <property type="nucleotide sequence ID" value="NZ_JBEZFP010000006.1"/>
</dbReference>
<dbReference type="Proteomes" id="UP001551482">
    <property type="component" value="Unassembled WGS sequence"/>
</dbReference>
<evidence type="ECO:0000256" key="2">
    <source>
        <dbReference type="ARBA" id="ARBA00022475"/>
    </source>
</evidence>
<evidence type="ECO:0000256" key="10">
    <source>
        <dbReference type="ARBA" id="ARBA00023157"/>
    </source>
</evidence>
<evidence type="ECO:0000256" key="13">
    <source>
        <dbReference type="SAM" id="Phobius"/>
    </source>
</evidence>
<proteinExistence type="predicted"/>
<feature type="transmembrane region" description="Helical" evidence="13">
    <location>
        <begin position="70"/>
        <end position="87"/>
    </location>
</feature>
<evidence type="ECO:0000256" key="6">
    <source>
        <dbReference type="ARBA" id="ARBA00023002"/>
    </source>
</evidence>
<evidence type="ECO:0000256" key="12">
    <source>
        <dbReference type="SAM" id="MobiDB-lite"/>
    </source>
</evidence>
<keyword evidence="4" id="KW-0479">Metal-binding</keyword>
<dbReference type="PANTHER" id="PTHR35457:SF1">
    <property type="entry name" value="HEME A SYNTHASE"/>
    <property type="match status" value="1"/>
</dbReference>
<keyword evidence="2" id="KW-1003">Cell membrane</keyword>
<dbReference type="EMBL" id="JBEZFP010000006">
    <property type="protein sequence ID" value="MEU8132624.1"/>
    <property type="molecule type" value="Genomic_DNA"/>
</dbReference>
<keyword evidence="15" id="KW-1185">Reference proteome</keyword>